<protein>
    <submittedName>
        <fullName evidence="1">Uncharacterized protein</fullName>
    </submittedName>
</protein>
<organism evidence="1 2">
    <name type="scientific">Aphanomyces euteiches</name>
    <dbReference type="NCBI Taxonomy" id="100861"/>
    <lineage>
        <taxon>Eukaryota</taxon>
        <taxon>Sar</taxon>
        <taxon>Stramenopiles</taxon>
        <taxon>Oomycota</taxon>
        <taxon>Saprolegniomycetes</taxon>
        <taxon>Saprolegniales</taxon>
        <taxon>Verrucalvaceae</taxon>
        <taxon>Aphanomyces</taxon>
    </lineage>
</organism>
<dbReference type="PANTHER" id="PTHR38696:SF1">
    <property type="entry name" value="MEDIATOR OF RNA POLYMERASE II TRANSCRIPTION SUBUNIT 13"/>
    <property type="match status" value="1"/>
</dbReference>
<evidence type="ECO:0000313" key="2">
    <source>
        <dbReference type="Proteomes" id="UP000481153"/>
    </source>
</evidence>
<dbReference type="VEuPathDB" id="FungiDB:AeMF1_021793"/>
<proteinExistence type="predicted"/>
<comment type="caution">
    <text evidence="1">The sequence shown here is derived from an EMBL/GenBank/DDBJ whole genome shotgun (WGS) entry which is preliminary data.</text>
</comment>
<dbReference type="Proteomes" id="UP000481153">
    <property type="component" value="Unassembled WGS sequence"/>
</dbReference>
<dbReference type="EMBL" id="VJMJ01000172">
    <property type="protein sequence ID" value="KAF0728799.1"/>
    <property type="molecule type" value="Genomic_DNA"/>
</dbReference>
<name>A0A6G0WN81_9STRA</name>
<keyword evidence="2" id="KW-1185">Reference proteome</keyword>
<accession>A0A6G0WN81</accession>
<sequence length="238" mass="27076">MSHMQPFTILSLHSSSRIRLSNFPKESTQWMEEAVTMAWPHKTESTGAIDQVVEIKLGGSQWKPGGQDKIQAARLMRNILTVFRMHGYALYTSTNVRNGFGSKDVLFFERPEPCRMSMFIVARHNDNKLRLIHAPVGMVVIVTECIQSNYTGGSVRVSEYMPACHEFKLKSDPWEDGRSPHGRLMLAHLFALLNGHGWRLSATILHSREDEAEETWYFSYEPVAQVVGIVHAPKMDMT</sequence>
<evidence type="ECO:0000313" key="1">
    <source>
        <dbReference type="EMBL" id="KAF0728799.1"/>
    </source>
</evidence>
<dbReference type="PANTHER" id="PTHR38696">
    <property type="entry name" value="MEDIATOR OF RNA POLYMERASE II TRANSCRIPTION SUBUNIT 13"/>
    <property type="match status" value="1"/>
</dbReference>
<gene>
    <name evidence="1" type="ORF">Ae201684_013371</name>
</gene>
<reference evidence="1 2" key="1">
    <citation type="submission" date="2019-07" db="EMBL/GenBank/DDBJ databases">
        <title>Genomics analysis of Aphanomyces spp. identifies a new class of oomycete effector associated with host adaptation.</title>
        <authorList>
            <person name="Gaulin E."/>
        </authorList>
    </citation>
    <scope>NUCLEOTIDE SEQUENCE [LARGE SCALE GENOMIC DNA]</scope>
    <source>
        <strain evidence="1 2">ATCC 201684</strain>
    </source>
</reference>
<dbReference type="AlphaFoldDB" id="A0A6G0WN81"/>